<keyword evidence="7" id="KW-0547">Nucleotide-binding</keyword>
<dbReference type="PROSITE" id="PS50821">
    <property type="entry name" value="PAZ"/>
    <property type="match status" value="1"/>
</dbReference>
<dbReference type="Gene3D" id="3.40.50.300">
    <property type="entry name" value="P-loop containing nucleotide triphosphate hydrolases"/>
    <property type="match status" value="2"/>
</dbReference>
<dbReference type="Gene3D" id="3.30.160.380">
    <property type="entry name" value="Dicer dimerisation domain"/>
    <property type="match status" value="1"/>
</dbReference>
<evidence type="ECO:0000256" key="7">
    <source>
        <dbReference type="ARBA" id="ARBA00022741"/>
    </source>
</evidence>
<dbReference type="Proteomes" id="UP000294003">
    <property type="component" value="Unassembled WGS sequence"/>
</dbReference>
<dbReference type="InterPro" id="IPR001650">
    <property type="entry name" value="Helicase_C-like"/>
</dbReference>
<dbReference type="Pfam" id="PF00271">
    <property type="entry name" value="Helicase_C"/>
    <property type="match status" value="1"/>
</dbReference>
<dbReference type="Pfam" id="PF03368">
    <property type="entry name" value="Dicer_dimer"/>
    <property type="match status" value="1"/>
</dbReference>
<dbReference type="PANTHER" id="PTHR14950">
    <property type="entry name" value="DICER-RELATED"/>
    <property type="match status" value="1"/>
</dbReference>
<dbReference type="InterPro" id="IPR038248">
    <property type="entry name" value="Dicer_dimer_sf"/>
</dbReference>
<dbReference type="InterPro" id="IPR056755">
    <property type="entry name" value="DSRM_2"/>
</dbReference>
<evidence type="ECO:0000256" key="2">
    <source>
        <dbReference type="ARBA" id="ARBA00001946"/>
    </source>
</evidence>
<dbReference type="InterPro" id="IPR006935">
    <property type="entry name" value="Helicase/UvrB_N"/>
</dbReference>
<feature type="compositionally biased region" description="Acidic residues" evidence="18">
    <location>
        <begin position="51"/>
        <end position="61"/>
    </location>
</feature>
<evidence type="ECO:0000259" key="22">
    <source>
        <dbReference type="PROSITE" id="PS51194"/>
    </source>
</evidence>
<dbReference type="PANTHER" id="PTHR14950:SF62">
    <property type="entry name" value="DICER-LIKE PROTEIN 1"/>
    <property type="match status" value="1"/>
</dbReference>
<dbReference type="SMART" id="SM00535">
    <property type="entry name" value="RIBOc"/>
    <property type="match status" value="2"/>
</dbReference>
<dbReference type="InterPro" id="IPR000999">
    <property type="entry name" value="RNase_III_dom"/>
</dbReference>
<dbReference type="Pfam" id="PF00636">
    <property type="entry name" value="Ribonuclease_3"/>
    <property type="match status" value="2"/>
</dbReference>
<feature type="domain" description="Helicase C-terminal" evidence="22">
    <location>
        <begin position="466"/>
        <end position="630"/>
    </location>
</feature>
<evidence type="ECO:0000256" key="3">
    <source>
        <dbReference type="ARBA" id="ARBA00020797"/>
    </source>
</evidence>
<feature type="domain" description="PAZ" evidence="20">
    <location>
        <begin position="898"/>
        <end position="1036"/>
    </location>
</feature>
<keyword evidence="15" id="KW-0464">Manganese</keyword>
<reference evidence="24 25" key="1">
    <citation type="submission" date="2018-06" db="EMBL/GenBank/DDBJ databases">
        <title>Complete Genomes of Monosporascus.</title>
        <authorList>
            <person name="Robinson A.J."/>
            <person name="Natvig D.O."/>
        </authorList>
    </citation>
    <scope>NUCLEOTIDE SEQUENCE [LARGE SCALE GENOMIC DNA]</scope>
    <source>
        <strain evidence="24 25">CBS 609.92</strain>
    </source>
</reference>
<keyword evidence="4" id="KW-0930">Antiviral protein</keyword>
<keyword evidence="5" id="KW-0479">Metal-binding</keyword>
<dbReference type="InterPro" id="IPR003100">
    <property type="entry name" value="PAZ_dom"/>
</dbReference>
<dbReference type="Pfam" id="PF04851">
    <property type="entry name" value="ResIII"/>
    <property type="match status" value="1"/>
</dbReference>
<feature type="domain" description="RNase III" evidence="19">
    <location>
        <begin position="1106"/>
        <end position="1223"/>
    </location>
</feature>
<keyword evidence="25" id="KW-1185">Reference proteome</keyword>
<dbReference type="CDD" id="cd00593">
    <property type="entry name" value="RIBOc"/>
    <property type="match status" value="2"/>
</dbReference>
<keyword evidence="12" id="KW-0460">Magnesium</keyword>
<keyword evidence="6" id="KW-0677">Repeat</keyword>
<feature type="domain" description="Dicer dsRNA-binding fold" evidence="23">
    <location>
        <begin position="662"/>
        <end position="752"/>
    </location>
</feature>
<evidence type="ECO:0000256" key="13">
    <source>
        <dbReference type="ARBA" id="ARBA00022884"/>
    </source>
</evidence>
<keyword evidence="10" id="KW-0862">Zinc</keyword>
<name>A0ABY0HGW0_9PEZI</name>
<evidence type="ECO:0000259" key="20">
    <source>
        <dbReference type="PROSITE" id="PS50821"/>
    </source>
</evidence>
<proteinExistence type="inferred from homology"/>
<evidence type="ECO:0000256" key="8">
    <source>
        <dbReference type="ARBA" id="ARBA00022801"/>
    </source>
</evidence>
<evidence type="ECO:0000256" key="18">
    <source>
        <dbReference type="SAM" id="MobiDB-lite"/>
    </source>
</evidence>
<evidence type="ECO:0000256" key="12">
    <source>
        <dbReference type="ARBA" id="ARBA00022842"/>
    </source>
</evidence>
<dbReference type="PROSITE" id="PS51327">
    <property type="entry name" value="DICER_DSRBF"/>
    <property type="match status" value="1"/>
</dbReference>
<comment type="caution">
    <text evidence="24">The sequence shown here is derived from an EMBL/GenBank/DDBJ whole genome shotgun (WGS) entry which is preliminary data.</text>
</comment>
<evidence type="ECO:0000313" key="24">
    <source>
        <dbReference type="EMBL" id="RYO92876.1"/>
    </source>
</evidence>
<feature type="region of interest" description="Disordered" evidence="18">
    <location>
        <begin position="1"/>
        <end position="79"/>
    </location>
</feature>
<keyword evidence="11" id="KW-0067">ATP-binding</keyword>
<organism evidence="24 25">
    <name type="scientific">Monosporascus cannonballus</name>
    <dbReference type="NCBI Taxonomy" id="155416"/>
    <lineage>
        <taxon>Eukaryota</taxon>
        <taxon>Fungi</taxon>
        <taxon>Dikarya</taxon>
        <taxon>Ascomycota</taxon>
        <taxon>Pezizomycotina</taxon>
        <taxon>Sordariomycetes</taxon>
        <taxon>Xylariomycetidae</taxon>
        <taxon>Xylariales</taxon>
        <taxon>Xylariales incertae sedis</taxon>
        <taxon>Monosporascus</taxon>
    </lineage>
</organism>
<dbReference type="SUPFAM" id="SSF52540">
    <property type="entry name" value="P-loop containing nucleoside triphosphate hydrolases"/>
    <property type="match status" value="1"/>
</dbReference>
<dbReference type="SMART" id="SM00490">
    <property type="entry name" value="HELICc"/>
    <property type="match status" value="1"/>
</dbReference>
<keyword evidence="9" id="KW-0347">Helicase</keyword>
<dbReference type="PROSITE" id="PS51194">
    <property type="entry name" value="HELICASE_CTER"/>
    <property type="match status" value="1"/>
</dbReference>
<dbReference type="SUPFAM" id="SSF69065">
    <property type="entry name" value="RNase III domain-like"/>
    <property type="match status" value="2"/>
</dbReference>
<evidence type="ECO:0000313" key="25">
    <source>
        <dbReference type="Proteomes" id="UP000294003"/>
    </source>
</evidence>
<feature type="compositionally biased region" description="Basic and acidic residues" evidence="18">
    <location>
        <begin position="39"/>
        <end position="50"/>
    </location>
</feature>
<feature type="region of interest" description="Disordered" evidence="18">
    <location>
        <begin position="949"/>
        <end position="969"/>
    </location>
</feature>
<dbReference type="InterPro" id="IPR027417">
    <property type="entry name" value="P-loop_NTPase"/>
</dbReference>
<dbReference type="EMBL" id="QJNS01000023">
    <property type="protein sequence ID" value="RYO92876.1"/>
    <property type="molecule type" value="Genomic_DNA"/>
</dbReference>
<evidence type="ECO:0000256" key="10">
    <source>
        <dbReference type="ARBA" id="ARBA00022833"/>
    </source>
</evidence>
<evidence type="ECO:0000259" key="23">
    <source>
        <dbReference type="PROSITE" id="PS51327"/>
    </source>
</evidence>
<keyword evidence="8" id="KW-0378">Hydrolase</keyword>
<dbReference type="PROSITE" id="PS50142">
    <property type="entry name" value="RNASE_3_2"/>
    <property type="match status" value="2"/>
</dbReference>
<protein>
    <recommendedName>
        <fullName evidence="3">Dicer-like protein 1</fullName>
    </recommendedName>
</protein>
<dbReference type="InterPro" id="IPR005034">
    <property type="entry name" value="Dicer_dimerisation"/>
</dbReference>
<feature type="domain" description="RNase III" evidence="19">
    <location>
        <begin position="1274"/>
        <end position="1437"/>
    </location>
</feature>
<sequence length="1581" mass="178415">MDQLAAVADLSLSSGTTKRSATTGDNIDYGPDELTASSRHIESKDGKIEAIPEDEDVDSTSEDAASPAGVNDPSRTLTQRRARDNQYFLQWMRDQQKQINDSASVRAQSDECKSTALLVKEAESEKIINSPREYQIELFEKAKEKNIIAVLDTGTGKTLIAALLLRHTIEQELEDRKAGRPPRLSFFLVDRVSLVFQQYEVFKCNLDCRIARFCGDLVSSSDNMEFWKQQTEENMVIVCTADVLLHCLHRSYIAMAQINLLVFDEAHHTKKNHPYARIIKDFYAAPEQEDLRRPRILGMTASPIDSKTRKVFNIEVAAAQLEALLHSEIMTVNYADFKSVTNPPEDTIIKFSAGRSSTETLLWQKLSHLVGNNPIFRKLLLYAKSCTKELGSWCADRIWQICLTEQAVQKIEAKMEKDFVDGNAIHSISELDAERAAVREAYHTVLNHPLIQVQNAPQHLSHKVSTLADLLREHFNPETDKCVVFVEQRWTALLLVDLFKQPDLQMTGIKPGMLLGGGNGDIGEAPMSLRDQVVTMSRFRQGQLNCLFATSIAEEGLDVPDCNIVIRFDLCKTLIQYIQSRGRARHTNSKYFHLVKNSSREHEQTLLEHQQDESYLRQFCQMMPEDRIITGNDFDLDYFLSNEIHPTYENPKTGAKLTYRSSLLVLADFVSSLPHPLDVTYTADYTVTKSGKGYICEVLLPDTSPVTNATGQVAASKQVAKCSAAYEMCIKLLQGEFLDGHLRSVFVKRLPGMRNAQLALSSKKQAEYAMRTKPNIWIRRGMATSLFLTVLRLNEPDSVERPSRPLAILTREPLPNVAKIPLFFGNKRSSEVECIPLSSVMNTSPNEVDILNAFTLRVFNDVFSKEYKSEPEKMPYFLAPLLCAHEFEFAEDGITPRELIDWICISSVQGVTDGIEWEGQPNDILKNKFVTDPHDGSRKFFTIGRCGDLKPTDPQLPTAPKSQGNRKATRAAPKDIWNYSVSLWSKSRAKIPVRHDLPVIEAEFIPLRRNLLDEFEKVENVNLKCYIVLETMKLSPLPVDVVAMAYNLPAIIFRLESNLIVLDACQSLGLGDIRPDLALEAMTKDSDHTEDHSEEQINFQRGMGKNYERLEFLGDCFLKMGTTIALFSRLPESDEFFYHVDRMVMICNKNLFGNALELKLEESIRSTAFNRRIWYPDGLELLKGKQNTSIKGKKGLSQVHKLADKTIADVCEALIGAAYLTTYGQKSFDLAVQAVTKLVNHENHRMMKYEDYYAAYKTPAWQTDAATAAQEELVRRIEEKLGYTFHYPRLLRSAFMHPSYGTLWERIPNYQRLEFLGDALLDMVCVDFLFHRFPDADPQWLTEHKMAMVSNQFLGCLCVSLDLQRHMGCMSGAIQKEVADYVAAITAAREEAEAEAEAADRPRTAYARNFWVEVQKPPKCLPDIVESYVGALFVDSGFDYAAVRRFFDAHARPYFEDMHLYDAFASKHPVTYLTHALQLRFGCGEWRLMVDEAPPSAAEVGIGPSSAKQNVVCGVLIHGRVREHAVAASGRYAKVAAAKRLLARLDGMAVEDYRREFACDCNPDDVLVAGPPDPSAHATAV</sequence>
<evidence type="ECO:0000256" key="5">
    <source>
        <dbReference type="ARBA" id="ARBA00022723"/>
    </source>
</evidence>
<evidence type="ECO:0000256" key="16">
    <source>
        <dbReference type="ARBA" id="ARBA00035116"/>
    </source>
</evidence>
<dbReference type="CDD" id="cd18034">
    <property type="entry name" value="DEXHc_dicer"/>
    <property type="match status" value="1"/>
</dbReference>
<comment type="cofactor">
    <cofactor evidence="2">
        <name>Mg(2+)</name>
        <dbReference type="ChEBI" id="CHEBI:18420"/>
    </cofactor>
</comment>
<feature type="compositionally biased region" description="Polar residues" evidence="18">
    <location>
        <begin position="11"/>
        <end position="25"/>
    </location>
</feature>
<evidence type="ECO:0000259" key="21">
    <source>
        <dbReference type="PROSITE" id="PS51192"/>
    </source>
</evidence>
<dbReference type="Pfam" id="PF24995">
    <property type="entry name" value="DSRM_2"/>
    <property type="match status" value="1"/>
</dbReference>
<comment type="cofactor">
    <cofactor evidence="1">
        <name>Mn(2+)</name>
        <dbReference type="ChEBI" id="CHEBI:29035"/>
    </cofactor>
</comment>
<dbReference type="PROSITE" id="PS51192">
    <property type="entry name" value="HELICASE_ATP_BIND_1"/>
    <property type="match status" value="1"/>
</dbReference>
<accession>A0ABY0HGW0</accession>
<dbReference type="PROSITE" id="PS00517">
    <property type="entry name" value="RNASE_3_1"/>
    <property type="match status" value="1"/>
</dbReference>
<dbReference type="SMART" id="SM00487">
    <property type="entry name" value="DEXDc"/>
    <property type="match status" value="1"/>
</dbReference>
<evidence type="ECO:0000259" key="19">
    <source>
        <dbReference type="PROSITE" id="PS50142"/>
    </source>
</evidence>
<evidence type="ECO:0000256" key="17">
    <source>
        <dbReference type="PROSITE-ProRule" id="PRU00657"/>
    </source>
</evidence>
<dbReference type="InterPro" id="IPR014001">
    <property type="entry name" value="Helicase_ATP-bd"/>
</dbReference>
<evidence type="ECO:0000256" key="4">
    <source>
        <dbReference type="ARBA" id="ARBA00022721"/>
    </source>
</evidence>
<evidence type="ECO:0000256" key="15">
    <source>
        <dbReference type="ARBA" id="ARBA00023211"/>
    </source>
</evidence>
<feature type="domain" description="Helicase ATP-binding" evidence="21">
    <location>
        <begin position="138"/>
        <end position="321"/>
    </location>
</feature>
<dbReference type="InterPro" id="IPR036389">
    <property type="entry name" value="RNase_III_sf"/>
</dbReference>
<gene>
    <name evidence="24" type="ORF">DL762_001367</name>
</gene>
<keyword evidence="13 17" id="KW-0694">RNA-binding</keyword>
<comment type="similarity">
    <text evidence="16 17">Belongs to the helicase family. Dicer subfamily.</text>
</comment>
<evidence type="ECO:0000256" key="11">
    <source>
        <dbReference type="ARBA" id="ARBA00022840"/>
    </source>
</evidence>
<evidence type="ECO:0000256" key="14">
    <source>
        <dbReference type="ARBA" id="ARBA00023118"/>
    </source>
</evidence>
<keyword evidence="14" id="KW-0051">Antiviral defense</keyword>
<evidence type="ECO:0000256" key="6">
    <source>
        <dbReference type="ARBA" id="ARBA00022737"/>
    </source>
</evidence>
<evidence type="ECO:0000256" key="1">
    <source>
        <dbReference type="ARBA" id="ARBA00001936"/>
    </source>
</evidence>
<evidence type="ECO:0000256" key="9">
    <source>
        <dbReference type="ARBA" id="ARBA00022806"/>
    </source>
</evidence>
<dbReference type="Gene3D" id="1.10.1520.10">
    <property type="entry name" value="Ribonuclease III domain"/>
    <property type="match status" value="2"/>
</dbReference>